<keyword evidence="4" id="KW-1185">Reference proteome</keyword>
<reference evidence="4" key="6">
    <citation type="submission" date="2011-05" db="EMBL/GenBank/DDBJ databases">
        <title>Complete sequence of Collimonas fungivorans Ter331.</title>
        <authorList>
            <person name="Leveau J.H."/>
        </authorList>
    </citation>
    <scope>NUCLEOTIDE SEQUENCE [LARGE SCALE GENOMIC DNA]</scope>
    <source>
        <strain evidence="4">Ter331</strain>
    </source>
</reference>
<organism evidence="3 4">
    <name type="scientific">Collimonas fungivorans (strain Ter331)</name>
    <dbReference type="NCBI Taxonomy" id="1005048"/>
    <lineage>
        <taxon>Bacteria</taxon>
        <taxon>Pseudomonadati</taxon>
        <taxon>Pseudomonadota</taxon>
        <taxon>Betaproteobacteria</taxon>
        <taxon>Burkholderiales</taxon>
        <taxon>Oxalobacteraceae</taxon>
        <taxon>Collimonas</taxon>
    </lineage>
</organism>
<dbReference type="Gene3D" id="3.40.710.10">
    <property type="entry name" value="DD-peptidase/beta-lactamase superfamily"/>
    <property type="match status" value="2"/>
</dbReference>
<keyword evidence="3" id="KW-0645">Protease</keyword>
<dbReference type="AlphaFoldDB" id="G0ADI5"/>
<gene>
    <name evidence="3" type="primary">dacB</name>
    <name evidence="3" type="ordered locus">CFU_3703</name>
</gene>
<reference evidence="3 4" key="3">
    <citation type="journal article" date="2008" name="FEMS Microbiol. Ecol.">
        <title>Identification and characterization of genes underlying chitinolysis in Collimonas fungivorans Ter331.</title>
        <authorList>
            <person name="Fritsche K."/>
            <person name="de Boer W."/>
            <person name="Gerards S."/>
            <person name="van den Berg M."/>
            <person name="van Veen J.A."/>
            <person name="Leveau J.H."/>
        </authorList>
    </citation>
    <scope>NUCLEOTIDE SEQUENCE [LARGE SCALE GENOMIC DNA]</scope>
    <source>
        <strain evidence="3 4">Ter331</strain>
    </source>
</reference>
<dbReference type="PRINTS" id="PR00922">
    <property type="entry name" value="DADACBPTASE3"/>
</dbReference>
<comment type="similarity">
    <text evidence="1">Belongs to the peptidase S13 family.</text>
</comment>
<dbReference type="EC" id="3.4.16.4" evidence="3"/>
<dbReference type="GO" id="GO:0006508">
    <property type="term" value="P:proteolysis"/>
    <property type="evidence" value="ECO:0007669"/>
    <property type="project" value="InterPro"/>
</dbReference>
<dbReference type="Proteomes" id="UP000008392">
    <property type="component" value="Chromosome"/>
</dbReference>
<accession>G0ADI5</accession>
<keyword evidence="2 3" id="KW-0378">Hydrolase</keyword>
<dbReference type="GO" id="GO:0009002">
    <property type="term" value="F:serine-type D-Ala-D-Ala carboxypeptidase activity"/>
    <property type="evidence" value="ECO:0007669"/>
    <property type="project" value="UniProtKB-EC"/>
</dbReference>
<reference evidence="3 4" key="4">
    <citation type="journal article" date="2010" name="Environ. Microbiol.">
        <title>The bacterial genus Collimonas: mycophagy, weathering and other adaptive solutions to life in oligotrophic soil environments.</title>
        <authorList>
            <person name="Leveau J.H."/>
            <person name="Uroz S."/>
            <person name="de Boer W."/>
        </authorList>
    </citation>
    <scope>NUCLEOTIDE SEQUENCE [LARGE SCALE GENOMIC DNA]</scope>
    <source>
        <strain evidence="3 4">Ter331</strain>
    </source>
</reference>
<dbReference type="EMBL" id="CP002745">
    <property type="protein sequence ID" value="AEK63527.1"/>
    <property type="molecule type" value="Genomic_DNA"/>
</dbReference>
<evidence type="ECO:0000313" key="4">
    <source>
        <dbReference type="Proteomes" id="UP000008392"/>
    </source>
</evidence>
<evidence type="ECO:0000256" key="1">
    <source>
        <dbReference type="ARBA" id="ARBA00006096"/>
    </source>
</evidence>
<dbReference type="Pfam" id="PF02113">
    <property type="entry name" value="Peptidase_S13"/>
    <property type="match status" value="1"/>
</dbReference>
<reference evidence="3 4" key="5">
    <citation type="journal article" date="2011" name="ISME J.">
        <title>Dual transcriptional profiling of a bacterial/fungal confrontation: Collimonas fungivorans versus Aspergillus niger.</title>
        <authorList>
            <person name="Mela F."/>
            <person name="Fritsche K."/>
            <person name="de Boer W."/>
            <person name="van Veen J.A."/>
            <person name="de Graaff L.H."/>
            <person name="van den Berg M."/>
            <person name="Leveau J.H."/>
        </authorList>
    </citation>
    <scope>NUCLEOTIDE SEQUENCE [LARGE SCALE GENOMIC DNA]</scope>
    <source>
        <strain evidence="3 4">Ter331</strain>
    </source>
</reference>
<dbReference type="GO" id="GO:0000270">
    <property type="term" value="P:peptidoglycan metabolic process"/>
    <property type="evidence" value="ECO:0007669"/>
    <property type="project" value="TreeGrafter"/>
</dbReference>
<reference evidence="3 4" key="2">
    <citation type="journal article" date="2006" name="J. Microbiol. Methods">
        <title>Genomic flank-sequencing of plasposon insertion sites for rapid identification of functional genes.</title>
        <authorList>
            <person name="Leveau J.H."/>
            <person name="Gerards S."/>
            <person name="Fritsche K."/>
            <person name="Zondag G."/>
            <person name="van Veen J.A."/>
        </authorList>
    </citation>
    <scope>NUCLEOTIDE SEQUENCE [LARGE SCALE GENOMIC DNA]</scope>
    <source>
        <strain evidence="3 4">Ter331</strain>
    </source>
</reference>
<dbReference type="MEROPS" id="S13.003"/>
<dbReference type="Gene3D" id="3.50.80.20">
    <property type="entry name" value="D-Ala-D-Ala carboxypeptidase C, peptidase S13"/>
    <property type="match status" value="1"/>
</dbReference>
<keyword evidence="3" id="KW-0121">Carboxypeptidase</keyword>
<dbReference type="SUPFAM" id="SSF56601">
    <property type="entry name" value="beta-lactamase/transpeptidase-like"/>
    <property type="match status" value="1"/>
</dbReference>
<dbReference type="HOGENOM" id="CLU_017692_2_1_4"/>
<dbReference type="PANTHER" id="PTHR30023:SF0">
    <property type="entry name" value="PENICILLIN-SENSITIVE CARBOXYPEPTIDASE A"/>
    <property type="match status" value="1"/>
</dbReference>
<dbReference type="PANTHER" id="PTHR30023">
    <property type="entry name" value="D-ALANYL-D-ALANINE CARBOXYPEPTIDASE"/>
    <property type="match status" value="1"/>
</dbReference>
<dbReference type="NCBIfam" id="TIGR00666">
    <property type="entry name" value="PBP4"/>
    <property type="match status" value="1"/>
</dbReference>
<protein>
    <submittedName>
        <fullName evidence="3">D-alanyl-D-alanine carboxypeptidase</fullName>
        <ecNumber evidence="3">3.4.16.4</ecNumber>
    </submittedName>
</protein>
<proteinExistence type="inferred from homology"/>
<dbReference type="InterPro" id="IPR000667">
    <property type="entry name" value="Peptidase_S13"/>
</dbReference>
<evidence type="ECO:0000256" key="2">
    <source>
        <dbReference type="ARBA" id="ARBA00022801"/>
    </source>
</evidence>
<dbReference type="InterPro" id="IPR012338">
    <property type="entry name" value="Beta-lactam/transpept-like"/>
</dbReference>
<evidence type="ECO:0000313" key="3">
    <source>
        <dbReference type="EMBL" id="AEK63527.1"/>
    </source>
</evidence>
<name>G0ADI5_COLFT</name>
<dbReference type="KEGG" id="cfu:CFU_3703"/>
<reference evidence="3 4" key="1">
    <citation type="journal article" date="2004" name="Environ. Microbiol.">
        <title>Phylogeny-function analysis of (meta)genomic libraries: screening for expression of ribosomal RNA genes by large-insert library fluorescent in situ hybridization (LIL-FISH).</title>
        <authorList>
            <person name="Leveau J.H."/>
            <person name="Gerards S."/>
            <person name="de Boer W."/>
            <person name="van Veen J.A."/>
        </authorList>
    </citation>
    <scope>NUCLEOTIDE SEQUENCE [LARGE SCALE GENOMIC DNA]</scope>
    <source>
        <strain evidence="3 4">Ter331</strain>
    </source>
</reference>
<dbReference type="eggNOG" id="COG2027">
    <property type="taxonomic scope" value="Bacteria"/>
</dbReference>
<dbReference type="STRING" id="1005048.CFU_3703"/>
<sequence>MFRSRPRLLFLHRVNAWDNPVQTFFFTGAHLNKLHAISVLLLSSVLLPGVQAQESSAALSVTPPASFSKALQLAGIPAQNVGVYVQEVDGAGKVMASANAGTPFNPASTMKLVTTDAALELLGPTYRWKTQAYTNGSQVGNVLQGDLIFKGNGDPKLVLENFWLFLRQIRAKGIRDIRGNIVLDRSTFDESTYDPSEFDGDPMKPYNVGPDALLLNYKALTFQFVPNPETRQVNVLIDPPMSGYPITPPRLGSGNCDDWQGKLQASVDADGASFNGALPASCGEKTWYINPYKMSSTQYFGAVFRQMWTDLGGSFSGVVKNGVAPAGSTLVSEWNSVTLPEVIRDINKYSNNVMARQVLLTIAADILKVPATPDRGARAVQSWLSNKGIETNGLVIENGSGLSRNERISARTMGRMMAAAFQSPVMPEFVSSMPLVGYDGTMRKRLKNQSVAGQAHVKTGTLNDVRAIAGYVLAASGKYYAVVCLINHPNAPRGQAAQDGLLQWVYENG</sequence>